<dbReference type="EMBL" id="AZHF01000005">
    <property type="protein sequence ID" value="OAA75060.1"/>
    <property type="molecule type" value="Genomic_DNA"/>
</dbReference>
<evidence type="ECO:0000313" key="6">
    <source>
        <dbReference type="EMBL" id="OAA75060.1"/>
    </source>
</evidence>
<dbReference type="OrthoDB" id="425534at2759"/>
<dbReference type="Pfam" id="PF08386">
    <property type="entry name" value="Abhydrolase_4"/>
    <property type="match status" value="1"/>
</dbReference>
<gene>
    <name evidence="6" type="ORF">LEL_07048</name>
</gene>
<feature type="signal peptide" evidence="3">
    <location>
        <begin position="1"/>
        <end position="19"/>
    </location>
</feature>
<comment type="caution">
    <text evidence="6">The sequence shown here is derived from an EMBL/GenBank/DDBJ whole genome shotgun (WGS) entry which is preliminary data.</text>
</comment>
<dbReference type="GO" id="GO:0004177">
    <property type="term" value="F:aminopeptidase activity"/>
    <property type="evidence" value="ECO:0007669"/>
    <property type="project" value="UniProtKB-KW"/>
</dbReference>
<comment type="similarity">
    <text evidence="1">Belongs to the peptidase S33 family.</text>
</comment>
<protein>
    <submittedName>
        <fullName evidence="6">Peptidase S33 tripeptidyl aminopeptidase-lik</fullName>
    </submittedName>
</protein>
<accession>A0A168FE59</accession>
<evidence type="ECO:0000256" key="1">
    <source>
        <dbReference type="ARBA" id="ARBA00010088"/>
    </source>
</evidence>
<dbReference type="Proteomes" id="UP000076881">
    <property type="component" value="Unassembled WGS sequence"/>
</dbReference>
<sequence>MKSHLQAALALATAASVCASAASDVFDWDAITPSHDLEYHACYETFQCARLLLPLDWQDKSPSSSNATIALALIQSPASVPVDDATYAGPVLSNPGGPGGSGVGHLLRAAAQHRAMVDTPGKKHYEFVSFDPRGIGRTTPQVNCYPGGNLARTAATLKARGSGGLNGGPAAVPWNLGLAELAGGRCDVANGELLKYVGTTSVARDMLAVVEKIDEYNKKQKKKTAKKEAKAVEGDAQLELRSVGRDKDDLPRLQYLGFSYGTVLGNYFASMFPERIGRILLDGVCDIDDYATGDASPFPSPITPLLYMTLTLTQGWLSNTVDTDEMVDIFFQGCFDAGTSICPLARSTDKSGDDIAERFWAFVAALDESPTFVSRAGQDDTYILQPNDLRALLLGTMYRPLDLFKQAAATADAAMRGNTTDLYDLLAAIAGGPLEDACPIGNRTEASAEGAPDAQSAVLCGDGDDITGRDTAFWRAYVAKQLQQSAVAGASWGNIRLSCSNWKTRAAWQFHGPFTAPPASKNASAPEKGKPAAPVLFLSNRYDPVTPLRAARTVAAKYPGAGVLVQEAMGHCVFGSRKATECTRDVVRRYFDQGVVPDGETTCEAACEPWGDKCEGVGAMSFGEGLPHDWSFPLHI</sequence>
<feature type="domain" description="Peptidase S33 tripeptidyl aminopeptidase-like C-terminal" evidence="5">
    <location>
        <begin position="487"/>
        <end position="603"/>
    </location>
</feature>
<keyword evidence="3" id="KW-0732">Signal</keyword>
<dbReference type="InterPro" id="IPR000073">
    <property type="entry name" value="AB_hydrolase_1"/>
</dbReference>
<keyword evidence="6" id="KW-0031">Aminopeptidase</keyword>
<keyword evidence="6" id="KW-0645">Protease</keyword>
<evidence type="ECO:0000259" key="5">
    <source>
        <dbReference type="Pfam" id="PF08386"/>
    </source>
</evidence>
<reference evidence="6 7" key="1">
    <citation type="journal article" date="2016" name="Genome Biol. Evol.">
        <title>Divergent and convergent evolution of fungal pathogenicity.</title>
        <authorList>
            <person name="Shang Y."/>
            <person name="Xiao G."/>
            <person name="Zheng P."/>
            <person name="Cen K."/>
            <person name="Zhan S."/>
            <person name="Wang C."/>
        </authorList>
    </citation>
    <scope>NUCLEOTIDE SEQUENCE [LARGE SCALE GENOMIC DNA]</scope>
    <source>
        <strain evidence="6 7">RCEF 1005</strain>
    </source>
</reference>
<dbReference type="STRING" id="1081108.A0A168FE59"/>
<dbReference type="InterPro" id="IPR051601">
    <property type="entry name" value="Serine_prot/Carboxylest_S33"/>
</dbReference>
<dbReference type="Pfam" id="PF00561">
    <property type="entry name" value="Abhydrolase_1"/>
    <property type="match status" value="1"/>
</dbReference>
<feature type="domain" description="AB hydrolase-1" evidence="4">
    <location>
        <begin position="90"/>
        <end position="291"/>
    </location>
</feature>
<dbReference type="InterPro" id="IPR029058">
    <property type="entry name" value="AB_hydrolase_fold"/>
</dbReference>
<keyword evidence="7" id="KW-1185">Reference proteome</keyword>
<name>A0A168FE59_CORDF</name>
<dbReference type="SUPFAM" id="SSF53474">
    <property type="entry name" value="alpha/beta-Hydrolases"/>
    <property type="match status" value="1"/>
</dbReference>
<keyword evidence="2" id="KW-0378">Hydrolase</keyword>
<evidence type="ECO:0000256" key="2">
    <source>
        <dbReference type="ARBA" id="ARBA00022801"/>
    </source>
</evidence>
<evidence type="ECO:0000259" key="4">
    <source>
        <dbReference type="Pfam" id="PF00561"/>
    </source>
</evidence>
<dbReference type="PANTHER" id="PTHR43248">
    <property type="entry name" value="2-SUCCINYL-6-HYDROXY-2,4-CYCLOHEXADIENE-1-CARBOXYLATE SYNTHASE"/>
    <property type="match status" value="1"/>
</dbReference>
<dbReference type="AlphaFoldDB" id="A0A168FE59"/>
<dbReference type="InterPro" id="IPR013595">
    <property type="entry name" value="Pept_S33_TAP-like_C"/>
</dbReference>
<organism evidence="6 7">
    <name type="scientific">Akanthomyces lecanii RCEF 1005</name>
    <dbReference type="NCBI Taxonomy" id="1081108"/>
    <lineage>
        <taxon>Eukaryota</taxon>
        <taxon>Fungi</taxon>
        <taxon>Dikarya</taxon>
        <taxon>Ascomycota</taxon>
        <taxon>Pezizomycotina</taxon>
        <taxon>Sordariomycetes</taxon>
        <taxon>Hypocreomycetidae</taxon>
        <taxon>Hypocreales</taxon>
        <taxon>Cordycipitaceae</taxon>
        <taxon>Akanthomyces</taxon>
        <taxon>Cordyceps confragosa</taxon>
    </lineage>
</organism>
<evidence type="ECO:0000256" key="3">
    <source>
        <dbReference type="SAM" id="SignalP"/>
    </source>
</evidence>
<dbReference type="Gene3D" id="3.40.50.1820">
    <property type="entry name" value="alpha/beta hydrolase"/>
    <property type="match status" value="1"/>
</dbReference>
<proteinExistence type="inferred from homology"/>
<evidence type="ECO:0000313" key="7">
    <source>
        <dbReference type="Proteomes" id="UP000076881"/>
    </source>
</evidence>
<dbReference type="PANTHER" id="PTHR43248:SF25">
    <property type="entry name" value="AB HYDROLASE-1 DOMAIN-CONTAINING PROTEIN-RELATED"/>
    <property type="match status" value="1"/>
</dbReference>
<feature type="chain" id="PRO_5007896807" evidence="3">
    <location>
        <begin position="20"/>
        <end position="636"/>
    </location>
</feature>